<proteinExistence type="predicted"/>
<evidence type="ECO:0000256" key="2">
    <source>
        <dbReference type="ARBA" id="ARBA00023125"/>
    </source>
</evidence>
<feature type="domain" description="HTH tetR-type" evidence="5">
    <location>
        <begin position="6"/>
        <end position="66"/>
    </location>
</feature>
<keyword evidence="7" id="KW-1185">Reference proteome</keyword>
<dbReference type="Gene3D" id="1.10.357.10">
    <property type="entry name" value="Tetracycline Repressor, domain 2"/>
    <property type="match status" value="1"/>
</dbReference>
<dbReference type="PANTHER" id="PTHR47506">
    <property type="entry name" value="TRANSCRIPTIONAL REGULATORY PROTEIN"/>
    <property type="match status" value="1"/>
</dbReference>
<dbReference type="InterPro" id="IPR011075">
    <property type="entry name" value="TetR_C"/>
</dbReference>
<sequence>MARKPEYSINEVFKKALIIISDKGYKACSMQHLIEKTQFNRRAFYQQFKHKQDFIEQLLSYYIEHSLLPLQASLNYTPNKNDSDKLTHLITDFFNRYQHLIDQDGCLLVKLSLELGKQNVAVQNMARRYYDNLHLSFIACLERAHARGEIPHISNIESMALKLTCFTQAFAVSNNLQQGQSDVHIVIQSLFEPSSEFA</sequence>
<comment type="caution">
    <text evidence="6">The sequence shown here is derived from an EMBL/GenBank/DDBJ whole genome shotgun (WGS) entry which is preliminary data.</text>
</comment>
<dbReference type="PANTHER" id="PTHR47506:SF1">
    <property type="entry name" value="HTH-TYPE TRANSCRIPTIONAL REGULATOR YJDC"/>
    <property type="match status" value="1"/>
</dbReference>
<reference evidence="6 7" key="1">
    <citation type="submission" date="2023-09" db="EMBL/GenBank/DDBJ databases">
        <authorList>
            <person name="Rey-Velasco X."/>
        </authorList>
    </citation>
    <scope>NUCLEOTIDE SEQUENCE [LARGE SCALE GENOMIC DNA]</scope>
    <source>
        <strain evidence="6 7">P117</strain>
    </source>
</reference>
<evidence type="ECO:0000256" key="4">
    <source>
        <dbReference type="PROSITE-ProRule" id="PRU00335"/>
    </source>
</evidence>
<name>A0ABU2ZUZ5_9ALTE</name>
<dbReference type="PROSITE" id="PS50977">
    <property type="entry name" value="HTH_TETR_2"/>
    <property type="match status" value="1"/>
</dbReference>
<dbReference type="EMBL" id="JAVRHX010000007">
    <property type="protein sequence ID" value="MDT0596425.1"/>
    <property type="molecule type" value="Genomic_DNA"/>
</dbReference>
<dbReference type="Proteomes" id="UP001253545">
    <property type="component" value="Unassembled WGS sequence"/>
</dbReference>
<keyword evidence="3" id="KW-0804">Transcription</keyword>
<dbReference type="InterPro" id="IPR001647">
    <property type="entry name" value="HTH_TetR"/>
</dbReference>
<protein>
    <submittedName>
        <fullName evidence="6">TetR/AcrR family transcriptional regulator</fullName>
    </submittedName>
</protein>
<evidence type="ECO:0000256" key="1">
    <source>
        <dbReference type="ARBA" id="ARBA00023015"/>
    </source>
</evidence>
<evidence type="ECO:0000313" key="6">
    <source>
        <dbReference type="EMBL" id="MDT0596425.1"/>
    </source>
</evidence>
<dbReference type="InterPro" id="IPR009057">
    <property type="entry name" value="Homeodomain-like_sf"/>
</dbReference>
<dbReference type="InterPro" id="IPR036271">
    <property type="entry name" value="Tet_transcr_reg_TetR-rel_C_sf"/>
</dbReference>
<organism evidence="6 7">
    <name type="scientific">Glaciecola petra</name>
    <dbReference type="NCBI Taxonomy" id="3075602"/>
    <lineage>
        <taxon>Bacteria</taxon>
        <taxon>Pseudomonadati</taxon>
        <taxon>Pseudomonadota</taxon>
        <taxon>Gammaproteobacteria</taxon>
        <taxon>Alteromonadales</taxon>
        <taxon>Alteromonadaceae</taxon>
        <taxon>Glaciecola</taxon>
    </lineage>
</organism>
<evidence type="ECO:0000256" key="3">
    <source>
        <dbReference type="ARBA" id="ARBA00023163"/>
    </source>
</evidence>
<keyword evidence="2 4" id="KW-0238">DNA-binding</keyword>
<dbReference type="SUPFAM" id="SSF48498">
    <property type="entry name" value="Tetracyclin repressor-like, C-terminal domain"/>
    <property type="match status" value="1"/>
</dbReference>
<evidence type="ECO:0000259" key="5">
    <source>
        <dbReference type="PROSITE" id="PS50977"/>
    </source>
</evidence>
<dbReference type="RefSeq" id="WP_311369952.1">
    <property type="nucleotide sequence ID" value="NZ_JAVRHX010000007.1"/>
</dbReference>
<accession>A0ABU2ZUZ5</accession>
<gene>
    <name evidence="6" type="ORF">RM552_16335</name>
</gene>
<dbReference type="Pfam" id="PF16925">
    <property type="entry name" value="TetR_C_13"/>
    <property type="match status" value="1"/>
</dbReference>
<keyword evidence="1" id="KW-0805">Transcription regulation</keyword>
<evidence type="ECO:0000313" key="7">
    <source>
        <dbReference type="Proteomes" id="UP001253545"/>
    </source>
</evidence>
<dbReference type="SUPFAM" id="SSF46689">
    <property type="entry name" value="Homeodomain-like"/>
    <property type="match status" value="1"/>
</dbReference>
<feature type="DNA-binding region" description="H-T-H motif" evidence="4">
    <location>
        <begin position="29"/>
        <end position="48"/>
    </location>
</feature>
<dbReference type="Pfam" id="PF00440">
    <property type="entry name" value="TetR_N"/>
    <property type="match status" value="1"/>
</dbReference>